<protein>
    <submittedName>
        <fullName evidence="1">Uncharacterized protein</fullName>
    </submittedName>
</protein>
<keyword evidence="4" id="KW-1185">Reference proteome</keyword>
<accession>A0AAQ0BRU9</accession>
<proteinExistence type="predicted"/>
<name>A0AAQ0BRU9_BURGL</name>
<evidence type="ECO:0000313" key="3">
    <source>
        <dbReference type="Proteomes" id="UP000594892"/>
    </source>
</evidence>
<dbReference type="Proteomes" id="UP001056386">
    <property type="component" value="Chromosome 2"/>
</dbReference>
<dbReference type="AlphaFoldDB" id="A0AAQ0BRU9"/>
<dbReference type="RefSeq" id="WP_153478248.1">
    <property type="nucleotide sequence ID" value="NZ_CP021075.1"/>
</dbReference>
<dbReference type="EMBL" id="CP065600">
    <property type="protein sequence ID" value="QPQ89377.1"/>
    <property type="molecule type" value="Genomic_DNA"/>
</dbReference>
<reference evidence="1 3" key="1">
    <citation type="submission" date="2020-12" db="EMBL/GenBank/DDBJ databases">
        <title>FDA dAtabase for Regulatory Grade micrObial Sequences (FDA-ARGOS): Supporting development and validation of Infectious Disease Dx tests.</title>
        <authorList>
            <person name="Minogue T."/>
            <person name="Wolcott M."/>
            <person name="Wasieloski L."/>
            <person name="Aguilar W."/>
            <person name="Moore D."/>
            <person name="Jaissle J."/>
            <person name="Tallon L."/>
            <person name="Sadzewicz L."/>
            <person name="Zhao X."/>
            <person name="Boylan J."/>
            <person name="Ott S."/>
            <person name="Bowen H."/>
            <person name="Vavikolanu K."/>
            <person name="Mehta A."/>
            <person name="Aluvathingal J."/>
            <person name="Nadendla S."/>
            <person name="Yan Y."/>
            <person name="Sichtig H."/>
        </authorList>
    </citation>
    <scope>NUCLEOTIDE SEQUENCE [LARGE SCALE GENOMIC DNA]</scope>
    <source>
        <strain evidence="1 3">FDAARGOS_949</strain>
    </source>
</reference>
<sequence length="54" mass="5879">MQNISVRGARFASGEIKTLRIASPGEGMLPFSLSAAAGQYGGMLSRKRQDRPRR</sequence>
<dbReference type="EMBL" id="CP099583">
    <property type="protein sequence ID" value="USS42491.1"/>
    <property type="molecule type" value="Genomic_DNA"/>
</dbReference>
<reference evidence="2" key="2">
    <citation type="submission" date="2022-06" db="EMBL/GenBank/DDBJ databases">
        <title>Draft genome sequence of Burkholderia glumae strain GR20004 isolated from rice panicle showing bacterial panicle blight.</title>
        <authorList>
            <person name="Choi S.Y."/>
            <person name="Lee Y.H."/>
        </authorList>
    </citation>
    <scope>NUCLEOTIDE SEQUENCE</scope>
    <source>
        <strain evidence="2">GR20004</strain>
    </source>
</reference>
<evidence type="ECO:0000313" key="1">
    <source>
        <dbReference type="EMBL" id="QPQ89377.1"/>
    </source>
</evidence>
<evidence type="ECO:0000313" key="4">
    <source>
        <dbReference type="Proteomes" id="UP001056386"/>
    </source>
</evidence>
<dbReference type="Proteomes" id="UP000594892">
    <property type="component" value="Chromosome 1"/>
</dbReference>
<evidence type="ECO:0000313" key="2">
    <source>
        <dbReference type="EMBL" id="USS42491.1"/>
    </source>
</evidence>
<gene>
    <name evidence="1" type="ORF">I6H06_06885</name>
    <name evidence="2" type="ORF">NFI99_09830</name>
</gene>
<organism evidence="1 3">
    <name type="scientific">Burkholderia glumae</name>
    <name type="common">Pseudomonas glumae</name>
    <dbReference type="NCBI Taxonomy" id="337"/>
    <lineage>
        <taxon>Bacteria</taxon>
        <taxon>Pseudomonadati</taxon>
        <taxon>Pseudomonadota</taxon>
        <taxon>Betaproteobacteria</taxon>
        <taxon>Burkholderiales</taxon>
        <taxon>Burkholderiaceae</taxon>
        <taxon>Burkholderia</taxon>
    </lineage>
</organism>
<dbReference type="GeneID" id="45699128"/>